<name>A0A7W6PQT3_9HYPH</name>
<evidence type="ECO:0000313" key="2">
    <source>
        <dbReference type="Proteomes" id="UP000519897"/>
    </source>
</evidence>
<organism evidence="1 2">
    <name type="scientific">Rhizobium rhizoryzae</name>
    <dbReference type="NCBI Taxonomy" id="451876"/>
    <lineage>
        <taxon>Bacteria</taxon>
        <taxon>Pseudomonadati</taxon>
        <taxon>Pseudomonadota</taxon>
        <taxon>Alphaproteobacteria</taxon>
        <taxon>Hyphomicrobiales</taxon>
        <taxon>Rhizobiaceae</taxon>
        <taxon>Rhizobium/Agrobacterium group</taxon>
        <taxon>Rhizobium</taxon>
    </lineage>
</organism>
<reference evidence="1 2" key="1">
    <citation type="submission" date="2020-08" db="EMBL/GenBank/DDBJ databases">
        <title>Genomic Encyclopedia of Type Strains, Phase IV (KMG-IV): sequencing the most valuable type-strain genomes for metagenomic binning, comparative biology and taxonomic classification.</title>
        <authorList>
            <person name="Goeker M."/>
        </authorList>
    </citation>
    <scope>NUCLEOTIDE SEQUENCE [LARGE SCALE GENOMIC DNA]</scope>
    <source>
        <strain evidence="1 2">DSM 29514</strain>
    </source>
</reference>
<gene>
    <name evidence="1" type="ORF">GGQ72_001733</name>
</gene>
<dbReference type="Proteomes" id="UP000519897">
    <property type="component" value="Unassembled WGS sequence"/>
</dbReference>
<dbReference type="AlphaFoldDB" id="A0A7W6PQT3"/>
<sequence length="81" mass="9302">MTDVTITTDHDYIGQILTATADAIRFAEREIEECPANDTEYRAFVEEKLEQHRVLNEQIGRVFLQTRPGHEVRNIALESGE</sequence>
<keyword evidence="2" id="KW-1185">Reference proteome</keyword>
<dbReference type="EMBL" id="JACIEC010000001">
    <property type="protein sequence ID" value="MBB4143234.1"/>
    <property type="molecule type" value="Genomic_DNA"/>
</dbReference>
<proteinExistence type="predicted"/>
<comment type="caution">
    <text evidence="1">The sequence shown here is derived from an EMBL/GenBank/DDBJ whole genome shotgun (WGS) entry which is preliminary data.</text>
</comment>
<protein>
    <submittedName>
        <fullName evidence="1">Uncharacterized protein</fullName>
    </submittedName>
</protein>
<evidence type="ECO:0000313" key="1">
    <source>
        <dbReference type="EMBL" id="MBB4143234.1"/>
    </source>
</evidence>
<accession>A0A7W6PQT3</accession>
<dbReference type="RefSeq" id="WP_165132922.1">
    <property type="nucleotide sequence ID" value="NZ_CP049250.1"/>
</dbReference>